<evidence type="ECO:0000313" key="2">
    <source>
        <dbReference type="EMBL" id="KIM67727.1"/>
    </source>
</evidence>
<dbReference type="AlphaFoldDB" id="A0A0C3AS15"/>
<accession>A0A0C3AS15</accession>
<dbReference type="Proteomes" id="UP000053989">
    <property type="component" value="Unassembled WGS sequence"/>
</dbReference>
<feature type="compositionally biased region" description="Basic and acidic residues" evidence="1">
    <location>
        <begin position="1"/>
        <end position="15"/>
    </location>
</feature>
<dbReference type="HOGENOM" id="CLU_2924053_0_0_1"/>
<name>A0A0C3AS15_9AGAM</name>
<reference evidence="2 3" key="1">
    <citation type="submission" date="2014-04" db="EMBL/GenBank/DDBJ databases">
        <authorList>
            <consortium name="DOE Joint Genome Institute"/>
            <person name="Kuo A."/>
            <person name="Kohler A."/>
            <person name="Nagy L.G."/>
            <person name="Floudas D."/>
            <person name="Copeland A."/>
            <person name="Barry K.W."/>
            <person name="Cichocki N."/>
            <person name="Veneault-Fourrey C."/>
            <person name="LaButti K."/>
            <person name="Lindquist E.A."/>
            <person name="Lipzen A."/>
            <person name="Lundell T."/>
            <person name="Morin E."/>
            <person name="Murat C."/>
            <person name="Sun H."/>
            <person name="Tunlid A."/>
            <person name="Henrissat B."/>
            <person name="Grigoriev I.V."/>
            <person name="Hibbett D.S."/>
            <person name="Martin F."/>
            <person name="Nordberg H.P."/>
            <person name="Cantor M.N."/>
            <person name="Hua S.X."/>
        </authorList>
    </citation>
    <scope>NUCLEOTIDE SEQUENCE [LARGE SCALE GENOMIC DNA]</scope>
    <source>
        <strain evidence="2 3">Foug A</strain>
    </source>
</reference>
<feature type="region of interest" description="Disordered" evidence="1">
    <location>
        <begin position="1"/>
        <end position="41"/>
    </location>
</feature>
<gene>
    <name evidence="2" type="ORF">SCLCIDRAFT_1209838</name>
</gene>
<protein>
    <submittedName>
        <fullName evidence="2">Uncharacterized protein</fullName>
    </submittedName>
</protein>
<proteinExistence type="predicted"/>
<evidence type="ECO:0000313" key="3">
    <source>
        <dbReference type="Proteomes" id="UP000053989"/>
    </source>
</evidence>
<organism evidence="2 3">
    <name type="scientific">Scleroderma citrinum Foug A</name>
    <dbReference type="NCBI Taxonomy" id="1036808"/>
    <lineage>
        <taxon>Eukaryota</taxon>
        <taxon>Fungi</taxon>
        <taxon>Dikarya</taxon>
        <taxon>Basidiomycota</taxon>
        <taxon>Agaricomycotina</taxon>
        <taxon>Agaricomycetes</taxon>
        <taxon>Agaricomycetidae</taxon>
        <taxon>Boletales</taxon>
        <taxon>Sclerodermatineae</taxon>
        <taxon>Sclerodermataceae</taxon>
        <taxon>Scleroderma</taxon>
    </lineage>
</organism>
<keyword evidence="3" id="KW-1185">Reference proteome</keyword>
<dbReference type="InParanoid" id="A0A0C3AS15"/>
<reference evidence="3" key="2">
    <citation type="submission" date="2015-01" db="EMBL/GenBank/DDBJ databases">
        <title>Evolutionary Origins and Diversification of the Mycorrhizal Mutualists.</title>
        <authorList>
            <consortium name="DOE Joint Genome Institute"/>
            <consortium name="Mycorrhizal Genomics Consortium"/>
            <person name="Kohler A."/>
            <person name="Kuo A."/>
            <person name="Nagy L.G."/>
            <person name="Floudas D."/>
            <person name="Copeland A."/>
            <person name="Barry K.W."/>
            <person name="Cichocki N."/>
            <person name="Veneault-Fourrey C."/>
            <person name="LaButti K."/>
            <person name="Lindquist E.A."/>
            <person name="Lipzen A."/>
            <person name="Lundell T."/>
            <person name="Morin E."/>
            <person name="Murat C."/>
            <person name="Riley R."/>
            <person name="Ohm R."/>
            <person name="Sun H."/>
            <person name="Tunlid A."/>
            <person name="Henrissat B."/>
            <person name="Grigoriev I.V."/>
            <person name="Hibbett D.S."/>
            <person name="Martin F."/>
        </authorList>
    </citation>
    <scope>NUCLEOTIDE SEQUENCE [LARGE SCALE GENOMIC DNA]</scope>
    <source>
        <strain evidence="3">Foug A</strain>
    </source>
</reference>
<dbReference type="EMBL" id="KN822011">
    <property type="protein sequence ID" value="KIM67727.1"/>
    <property type="molecule type" value="Genomic_DNA"/>
</dbReference>
<sequence>MRLWYPERKPSERGGQDAPYPKETLASGYNRETSERNNEYDGEDMFQPFKVYPLSSSCVLV</sequence>
<evidence type="ECO:0000256" key="1">
    <source>
        <dbReference type="SAM" id="MobiDB-lite"/>
    </source>
</evidence>